<dbReference type="InterPro" id="IPR041625">
    <property type="entry name" value="Beta-mannosidase_Ig"/>
</dbReference>
<organism evidence="2 3">
    <name type="scientific">Ulvibacterium marinum</name>
    <dbReference type="NCBI Taxonomy" id="2419782"/>
    <lineage>
        <taxon>Bacteria</taxon>
        <taxon>Pseudomonadati</taxon>
        <taxon>Bacteroidota</taxon>
        <taxon>Flavobacteriia</taxon>
        <taxon>Flavobacteriales</taxon>
        <taxon>Flavobacteriaceae</taxon>
        <taxon>Ulvibacterium</taxon>
    </lineage>
</organism>
<dbReference type="InterPro" id="IPR013783">
    <property type="entry name" value="Ig-like_fold"/>
</dbReference>
<gene>
    <name evidence="2" type="ORF">D7Z94_24880</name>
</gene>
<name>A0A3B0BUC0_9FLAO</name>
<dbReference type="Pfam" id="PF17753">
    <property type="entry name" value="Ig_mannosidase"/>
    <property type="match status" value="1"/>
</dbReference>
<dbReference type="RefSeq" id="WP_120714359.1">
    <property type="nucleotide sequence ID" value="NZ_RBCJ01000006.1"/>
</dbReference>
<dbReference type="AlphaFoldDB" id="A0A3B0BUC0"/>
<dbReference type="Proteomes" id="UP000276603">
    <property type="component" value="Unassembled WGS sequence"/>
</dbReference>
<dbReference type="EMBL" id="RBCJ01000006">
    <property type="protein sequence ID" value="RKN77013.1"/>
    <property type="molecule type" value="Genomic_DNA"/>
</dbReference>
<dbReference type="SUPFAM" id="SSF49303">
    <property type="entry name" value="beta-Galactosidase/glucuronidase domain"/>
    <property type="match status" value="1"/>
</dbReference>
<dbReference type="OrthoDB" id="9801077at2"/>
<keyword evidence="3" id="KW-1185">Reference proteome</keyword>
<feature type="domain" description="Beta-mannosidase Ig-fold" evidence="1">
    <location>
        <begin position="35"/>
        <end position="100"/>
    </location>
</feature>
<dbReference type="InterPro" id="IPR036156">
    <property type="entry name" value="Beta-gal/glucu_dom_sf"/>
</dbReference>
<proteinExistence type="predicted"/>
<evidence type="ECO:0000313" key="3">
    <source>
        <dbReference type="Proteomes" id="UP000276603"/>
    </source>
</evidence>
<protein>
    <recommendedName>
        <fullName evidence="1">Beta-mannosidase Ig-fold domain-containing protein</fullName>
    </recommendedName>
</protein>
<accession>A0A3B0BUC0</accession>
<evidence type="ECO:0000259" key="1">
    <source>
        <dbReference type="Pfam" id="PF17753"/>
    </source>
</evidence>
<comment type="caution">
    <text evidence="2">The sequence shown here is derived from an EMBL/GenBank/DDBJ whole genome shotgun (WGS) entry which is preliminary data.</text>
</comment>
<dbReference type="Gene3D" id="2.60.40.10">
    <property type="entry name" value="Immunoglobulins"/>
    <property type="match status" value="1"/>
</dbReference>
<evidence type="ECO:0000313" key="2">
    <source>
        <dbReference type="EMBL" id="RKN77013.1"/>
    </source>
</evidence>
<reference evidence="2 3" key="1">
    <citation type="submission" date="2018-10" db="EMBL/GenBank/DDBJ databases">
        <title>Ulvibacterium marinum gen. nov., sp. nov., a novel marine bacterium of the family Flavobacteriaceae, isolated from a culture of the green alga Ulva prolifera.</title>
        <authorList>
            <person name="Zhang Z."/>
        </authorList>
    </citation>
    <scope>NUCLEOTIDE SEQUENCE [LARGE SCALE GENOMIC DNA]</scope>
    <source>
        <strain evidence="2 3">CCMM003</strain>
    </source>
</reference>
<sequence length="108" mass="12458">MINTLKMKDGDDKLVSETRTNLLESGKSEGAISNVKIKVEDTGKHPAFMTQLNVKGGKRLFRVSYNFFWMEPREQKTISLEINWREMAPKKAFVTEGLWNSKTVKHKL</sequence>